<keyword evidence="3" id="KW-0418">Kinase</keyword>
<dbReference type="PANTHER" id="PTHR43289:SF34">
    <property type="entry name" value="SERINE_THREONINE-PROTEIN KINASE YBDM-RELATED"/>
    <property type="match status" value="1"/>
</dbReference>
<dbReference type="InterPro" id="IPR000719">
    <property type="entry name" value="Prot_kinase_dom"/>
</dbReference>
<reference evidence="8 9" key="1">
    <citation type="submission" date="2020-03" db="EMBL/GenBank/DDBJ databases">
        <title>Whole genome shotgun sequence of Phytohabitans houttuyneae NBRC 108639.</title>
        <authorList>
            <person name="Komaki H."/>
            <person name="Tamura T."/>
        </authorList>
    </citation>
    <scope>NUCLEOTIDE SEQUENCE [LARGE SCALE GENOMIC DNA]</scope>
    <source>
        <strain evidence="8 9">NBRC 108639</strain>
    </source>
</reference>
<dbReference type="SUPFAM" id="SSF56112">
    <property type="entry name" value="Protein kinase-like (PK-like)"/>
    <property type="match status" value="1"/>
</dbReference>
<proteinExistence type="predicted"/>
<name>A0A6V8KN74_9ACTN</name>
<evidence type="ECO:0000256" key="5">
    <source>
        <dbReference type="PROSITE-ProRule" id="PRU10141"/>
    </source>
</evidence>
<dbReference type="Proteomes" id="UP000482800">
    <property type="component" value="Unassembled WGS sequence"/>
</dbReference>
<dbReference type="PROSITE" id="PS00108">
    <property type="entry name" value="PROTEIN_KINASE_ST"/>
    <property type="match status" value="1"/>
</dbReference>
<sequence length="301" mass="31819">MGSGQLPRHRDAPSADDPDRAELCVPPASVVADPDSTVDTRPLYQSDPVDVDGYRLVSRLGVGGMADVFYAVAPTGEPVAVKLLRNVDGVAEACLREFLLASAVDPDCTAPALGHGVSTAGAYLVTAHLPGYRSGATLVGGPPPAQRLWTLGGVLARTLAAIHDKGIVHCDVKPANLLVRDDDVRIIDFGIARYVGERCGVDGIVQYSRGWAAPEQLRTGPATRAVDVFAWGCLLAYLACGVHPFASRSEQEWILRVQSAQPDLFGLPAGLDELILRALARDPGDRPSAGELVSICRTRGV</sequence>
<comment type="caution">
    <text evidence="8">The sequence shown here is derived from an EMBL/GenBank/DDBJ whole genome shotgun (WGS) entry which is preliminary data.</text>
</comment>
<dbReference type="PROSITE" id="PS00107">
    <property type="entry name" value="PROTEIN_KINASE_ATP"/>
    <property type="match status" value="1"/>
</dbReference>
<feature type="binding site" evidence="5">
    <location>
        <position position="82"/>
    </location>
    <ligand>
        <name>ATP</name>
        <dbReference type="ChEBI" id="CHEBI:30616"/>
    </ligand>
</feature>
<dbReference type="SMART" id="SM00220">
    <property type="entry name" value="S_TKc"/>
    <property type="match status" value="1"/>
</dbReference>
<evidence type="ECO:0000259" key="7">
    <source>
        <dbReference type="PROSITE" id="PS50011"/>
    </source>
</evidence>
<dbReference type="InterPro" id="IPR017441">
    <property type="entry name" value="Protein_kinase_ATP_BS"/>
</dbReference>
<dbReference type="PANTHER" id="PTHR43289">
    <property type="entry name" value="MITOGEN-ACTIVATED PROTEIN KINASE KINASE KINASE 20-RELATED"/>
    <property type="match status" value="1"/>
</dbReference>
<feature type="domain" description="Protein kinase" evidence="7">
    <location>
        <begin position="54"/>
        <end position="301"/>
    </location>
</feature>
<evidence type="ECO:0000256" key="6">
    <source>
        <dbReference type="SAM" id="MobiDB-lite"/>
    </source>
</evidence>
<dbReference type="AlphaFoldDB" id="A0A6V8KN74"/>
<dbReference type="GO" id="GO:0004674">
    <property type="term" value="F:protein serine/threonine kinase activity"/>
    <property type="evidence" value="ECO:0007669"/>
    <property type="project" value="TreeGrafter"/>
</dbReference>
<evidence type="ECO:0000256" key="3">
    <source>
        <dbReference type="ARBA" id="ARBA00022777"/>
    </source>
</evidence>
<evidence type="ECO:0000256" key="4">
    <source>
        <dbReference type="ARBA" id="ARBA00022840"/>
    </source>
</evidence>
<keyword evidence="4 5" id="KW-0067">ATP-binding</keyword>
<gene>
    <name evidence="8" type="ORF">Phou_078090</name>
</gene>
<dbReference type="InterPro" id="IPR008271">
    <property type="entry name" value="Ser/Thr_kinase_AS"/>
</dbReference>
<dbReference type="Gene3D" id="3.30.200.20">
    <property type="entry name" value="Phosphorylase Kinase, domain 1"/>
    <property type="match status" value="1"/>
</dbReference>
<keyword evidence="2 5" id="KW-0547">Nucleotide-binding</keyword>
<dbReference type="CDD" id="cd14014">
    <property type="entry name" value="STKc_PknB_like"/>
    <property type="match status" value="1"/>
</dbReference>
<keyword evidence="9" id="KW-1185">Reference proteome</keyword>
<feature type="compositionally biased region" description="Basic and acidic residues" evidence="6">
    <location>
        <begin position="8"/>
        <end position="22"/>
    </location>
</feature>
<dbReference type="EMBL" id="BLPF01000003">
    <property type="protein sequence ID" value="GFJ83629.1"/>
    <property type="molecule type" value="Genomic_DNA"/>
</dbReference>
<dbReference type="GO" id="GO:0005524">
    <property type="term" value="F:ATP binding"/>
    <property type="evidence" value="ECO:0007669"/>
    <property type="project" value="UniProtKB-UniRule"/>
</dbReference>
<evidence type="ECO:0000256" key="1">
    <source>
        <dbReference type="ARBA" id="ARBA00022679"/>
    </source>
</evidence>
<dbReference type="PROSITE" id="PS50011">
    <property type="entry name" value="PROTEIN_KINASE_DOM"/>
    <property type="match status" value="1"/>
</dbReference>
<evidence type="ECO:0000313" key="8">
    <source>
        <dbReference type="EMBL" id="GFJ83629.1"/>
    </source>
</evidence>
<accession>A0A6V8KN74</accession>
<keyword evidence="1" id="KW-0808">Transferase</keyword>
<feature type="region of interest" description="Disordered" evidence="6">
    <location>
        <begin position="1"/>
        <end position="22"/>
    </location>
</feature>
<dbReference type="Pfam" id="PF00069">
    <property type="entry name" value="Pkinase"/>
    <property type="match status" value="1"/>
</dbReference>
<organism evidence="8 9">
    <name type="scientific">Phytohabitans houttuyneae</name>
    <dbReference type="NCBI Taxonomy" id="1076126"/>
    <lineage>
        <taxon>Bacteria</taxon>
        <taxon>Bacillati</taxon>
        <taxon>Actinomycetota</taxon>
        <taxon>Actinomycetes</taxon>
        <taxon>Micromonosporales</taxon>
        <taxon>Micromonosporaceae</taxon>
    </lineage>
</organism>
<protein>
    <recommendedName>
        <fullName evidence="7">Protein kinase domain-containing protein</fullName>
    </recommendedName>
</protein>
<evidence type="ECO:0000256" key="2">
    <source>
        <dbReference type="ARBA" id="ARBA00022741"/>
    </source>
</evidence>
<evidence type="ECO:0000313" key="9">
    <source>
        <dbReference type="Proteomes" id="UP000482800"/>
    </source>
</evidence>
<dbReference type="InterPro" id="IPR011009">
    <property type="entry name" value="Kinase-like_dom_sf"/>
</dbReference>
<reference evidence="8 9" key="2">
    <citation type="submission" date="2020-03" db="EMBL/GenBank/DDBJ databases">
        <authorList>
            <person name="Ichikawa N."/>
            <person name="Kimura A."/>
            <person name="Kitahashi Y."/>
            <person name="Uohara A."/>
        </authorList>
    </citation>
    <scope>NUCLEOTIDE SEQUENCE [LARGE SCALE GENOMIC DNA]</scope>
    <source>
        <strain evidence="8 9">NBRC 108639</strain>
    </source>
</reference>
<dbReference type="Gene3D" id="1.10.510.10">
    <property type="entry name" value="Transferase(Phosphotransferase) domain 1"/>
    <property type="match status" value="1"/>
</dbReference>